<dbReference type="Gene3D" id="3.40.1800.10">
    <property type="entry name" value="His-Me finger endonucleases"/>
    <property type="match status" value="1"/>
</dbReference>
<dbReference type="RefSeq" id="WP_084020367.1">
    <property type="nucleotide sequence ID" value="NZ_NSEZ01000060.1"/>
</dbReference>
<dbReference type="AlphaFoldDB" id="A0A2A2ZCP3"/>
<evidence type="ECO:0000313" key="1">
    <source>
        <dbReference type="EMBL" id="PBA24239.1"/>
    </source>
</evidence>
<dbReference type="InterPro" id="IPR004211">
    <property type="entry name" value="Endonuclease_7"/>
</dbReference>
<proteinExistence type="predicted"/>
<dbReference type="SUPFAM" id="SSF54060">
    <property type="entry name" value="His-Me finger endonucleases"/>
    <property type="match status" value="1"/>
</dbReference>
<organism evidence="1 2">
    <name type="scientific">Mycobacterium avium</name>
    <dbReference type="NCBI Taxonomy" id="1764"/>
    <lineage>
        <taxon>Bacteria</taxon>
        <taxon>Bacillati</taxon>
        <taxon>Actinomycetota</taxon>
        <taxon>Actinomycetes</taxon>
        <taxon>Mycobacteriales</taxon>
        <taxon>Mycobacteriaceae</taxon>
        <taxon>Mycobacterium</taxon>
        <taxon>Mycobacterium avium complex (MAC)</taxon>
    </lineage>
</organism>
<dbReference type="InterPro" id="IPR044925">
    <property type="entry name" value="His-Me_finger_sf"/>
</dbReference>
<dbReference type="GeneID" id="91489823"/>
<evidence type="ECO:0000313" key="2">
    <source>
        <dbReference type="Proteomes" id="UP000217768"/>
    </source>
</evidence>
<name>A0A2A2ZCP3_MYCAV</name>
<dbReference type="Proteomes" id="UP000217768">
    <property type="component" value="Unassembled WGS sequence"/>
</dbReference>
<sequence>MNKNTERSRRYRERHANDLAYQERRRQSRKTSEFVERRWRRRGSNATVEGFKSFFDAQSGRCALCRIVFEHTPDFDHCHVCEDPRGLLCNPCNRILGLYERRGMRRRVWNEDDVVAYLETCSCYIDYD</sequence>
<protein>
    <recommendedName>
        <fullName evidence="3">Recombination endonuclease VII</fullName>
    </recommendedName>
</protein>
<dbReference type="InterPro" id="IPR038563">
    <property type="entry name" value="Endonuclease_7_sf"/>
</dbReference>
<reference evidence="1 2" key="1">
    <citation type="submission" date="2017-08" db="EMBL/GenBank/DDBJ databases">
        <title>Phylogenetic analysis of Mycobacterium avium complex whole genomes.</title>
        <authorList>
            <person name="Caverly L.J."/>
            <person name="Spilker T."/>
            <person name="Lipuma J."/>
        </authorList>
    </citation>
    <scope>NUCLEOTIDE SEQUENCE [LARGE SCALE GENOMIC DNA]</scope>
    <source>
        <strain evidence="1 2">FLAC0165</strain>
    </source>
</reference>
<evidence type="ECO:0008006" key="3">
    <source>
        <dbReference type="Google" id="ProtNLM"/>
    </source>
</evidence>
<gene>
    <name evidence="1" type="ORF">CKJ66_24045</name>
</gene>
<dbReference type="EMBL" id="NSFD01000053">
    <property type="protein sequence ID" value="PBA24239.1"/>
    <property type="molecule type" value="Genomic_DNA"/>
</dbReference>
<accession>A0A2A2ZCP3</accession>
<dbReference type="Pfam" id="PF02945">
    <property type="entry name" value="Endonuclease_7"/>
    <property type="match status" value="1"/>
</dbReference>
<comment type="caution">
    <text evidence="1">The sequence shown here is derived from an EMBL/GenBank/DDBJ whole genome shotgun (WGS) entry which is preliminary data.</text>
</comment>